<proteinExistence type="predicted"/>
<comment type="caution">
    <text evidence="1">The sequence shown here is derived from an EMBL/GenBank/DDBJ whole genome shotgun (WGS) entry which is preliminary data.</text>
</comment>
<dbReference type="Proteomes" id="UP001598114">
    <property type="component" value="Unassembled WGS sequence"/>
</dbReference>
<accession>A0ABW6CY02</accession>
<dbReference type="EMBL" id="JBBKYA010000001">
    <property type="protein sequence ID" value="MFD3274647.1"/>
    <property type="molecule type" value="Genomic_DNA"/>
</dbReference>
<protein>
    <recommendedName>
        <fullName evidence="3">RNA polymerase alpha subunit C-terminal domain-containing protein</fullName>
    </recommendedName>
</protein>
<dbReference type="Gene3D" id="1.10.150.20">
    <property type="entry name" value="5' to 3' exonuclease, C-terminal subdomain"/>
    <property type="match status" value="1"/>
</dbReference>
<reference evidence="1 2" key="1">
    <citation type="submission" date="2024-03" db="EMBL/GenBank/DDBJ databases">
        <title>Aquirufa genome sequencing.</title>
        <authorList>
            <person name="Pitt A."/>
            <person name="Hahn M.W."/>
        </authorList>
    </citation>
    <scope>NUCLEOTIDE SEQUENCE [LARGE SCALE GENOMIC DNA]</scope>
    <source>
        <strain evidence="1 2">PLAD-142S6K</strain>
    </source>
</reference>
<evidence type="ECO:0000313" key="1">
    <source>
        <dbReference type="EMBL" id="MFD3274647.1"/>
    </source>
</evidence>
<gene>
    <name evidence="1" type="ORF">SKC38_00225</name>
</gene>
<organism evidence="1 2">
    <name type="scientific">Aquirufa echingensis</name>
    <dbReference type="NCBI Taxonomy" id="3096516"/>
    <lineage>
        <taxon>Bacteria</taxon>
        <taxon>Pseudomonadati</taxon>
        <taxon>Bacteroidota</taxon>
        <taxon>Cytophagia</taxon>
        <taxon>Cytophagales</taxon>
        <taxon>Flectobacillaceae</taxon>
        <taxon>Aquirufa</taxon>
    </lineage>
</organism>
<evidence type="ECO:0008006" key="3">
    <source>
        <dbReference type="Google" id="ProtNLM"/>
    </source>
</evidence>
<evidence type="ECO:0000313" key="2">
    <source>
        <dbReference type="Proteomes" id="UP001598114"/>
    </source>
</evidence>
<name>A0ABW6CY02_9BACT</name>
<sequence>MLARVVCKATGFLAKFVQNQKIMATCPLHADVQSQAWYQEQIRKCDPAILALGLSQPALRALINLSIYTVEELNAEDEQTLRNSHGIGPNALKKLETLR</sequence>
<dbReference type="RefSeq" id="WP_377974096.1">
    <property type="nucleotide sequence ID" value="NZ_JBBKYA010000001.1"/>
</dbReference>
<keyword evidence="2" id="KW-1185">Reference proteome</keyword>
<dbReference type="SUPFAM" id="SSF47789">
    <property type="entry name" value="C-terminal domain of RNA polymerase alpha subunit"/>
    <property type="match status" value="1"/>
</dbReference>